<protein>
    <submittedName>
        <fullName evidence="1">Uncharacterized protein</fullName>
    </submittedName>
</protein>
<name>A0A7X1E530_9BACT</name>
<keyword evidence="2" id="KW-1185">Reference proteome</keyword>
<reference evidence="1 2" key="1">
    <citation type="submission" date="2020-07" db="EMBL/GenBank/DDBJ databases">
        <authorList>
            <person name="Feng X."/>
        </authorList>
    </citation>
    <scope>NUCLEOTIDE SEQUENCE [LARGE SCALE GENOMIC DNA]</scope>
    <source>
        <strain evidence="1 2">JCM14086</strain>
    </source>
</reference>
<organism evidence="1 2">
    <name type="scientific">Puniceicoccus vermicola</name>
    <dbReference type="NCBI Taxonomy" id="388746"/>
    <lineage>
        <taxon>Bacteria</taxon>
        <taxon>Pseudomonadati</taxon>
        <taxon>Verrucomicrobiota</taxon>
        <taxon>Opitutia</taxon>
        <taxon>Puniceicoccales</taxon>
        <taxon>Puniceicoccaceae</taxon>
        <taxon>Puniceicoccus</taxon>
    </lineage>
</organism>
<sequence>MSRALRTGWILVSLLLLGGTFLRAETPIVEVKFQVYLLSQPSARIEAAAPDDGGGTQMRSYKPTEILYRNPGKDSWEEIEVSVGRLSRELLYEGPPEISLYWGDPSRRMKLGAVRVPEGVRRLLILIMPDRSSGPGVHLIPIPFSGNEIAGGEGRFLNLGTEDLASRIGGDMKVLSFGESVSVDLGQVQDFYLPVQFAVMDPTGGWTVRHSEKLIVQPELGYLFVIYSVPGLRDRLRILKLEVPKRADDFSPSESVG</sequence>
<evidence type="ECO:0000313" key="1">
    <source>
        <dbReference type="EMBL" id="MBC2602736.1"/>
    </source>
</evidence>
<comment type="caution">
    <text evidence="1">The sequence shown here is derived from an EMBL/GenBank/DDBJ whole genome shotgun (WGS) entry which is preliminary data.</text>
</comment>
<gene>
    <name evidence="1" type="ORF">H5P30_13210</name>
</gene>
<dbReference type="Proteomes" id="UP000525652">
    <property type="component" value="Unassembled WGS sequence"/>
</dbReference>
<accession>A0A7X1E530</accession>
<dbReference type="AlphaFoldDB" id="A0A7X1E530"/>
<dbReference type="EMBL" id="JACHVA010000101">
    <property type="protein sequence ID" value="MBC2602736.1"/>
    <property type="molecule type" value="Genomic_DNA"/>
</dbReference>
<evidence type="ECO:0000313" key="2">
    <source>
        <dbReference type="Proteomes" id="UP000525652"/>
    </source>
</evidence>
<proteinExistence type="predicted"/>